<dbReference type="Pfam" id="PF01118">
    <property type="entry name" value="Semialdhyde_dh"/>
    <property type="match status" value="1"/>
</dbReference>
<evidence type="ECO:0000256" key="1">
    <source>
        <dbReference type="ARBA" id="ARBA00022571"/>
    </source>
</evidence>
<keyword evidence="3" id="KW-0521">NADP</keyword>
<keyword evidence="2" id="KW-0028">Amino-acid biosynthesis</keyword>
<protein>
    <submittedName>
        <fullName evidence="6">N-acetyl-gamma-glutamyl-phosphate reductase</fullName>
        <ecNumber evidence="6">1.2.1.38</ecNumber>
    </submittedName>
</protein>
<dbReference type="Gene3D" id="3.40.50.720">
    <property type="entry name" value="NAD(P)-binding Rossmann-like Domain"/>
    <property type="match status" value="1"/>
</dbReference>
<dbReference type="InterPro" id="IPR036291">
    <property type="entry name" value="NAD(P)-bd_dom_sf"/>
</dbReference>
<dbReference type="KEGG" id="mflg:ABS361_08965"/>
<dbReference type="InterPro" id="IPR000534">
    <property type="entry name" value="Semialdehyde_DH_NAD-bd"/>
</dbReference>
<dbReference type="PANTHER" id="PTHR32338">
    <property type="entry name" value="N-ACETYL-GAMMA-GLUTAMYL-PHOSPHATE REDUCTASE, CHLOROPLASTIC-RELATED-RELATED"/>
    <property type="match status" value="1"/>
</dbReference>
<proteinExistence type="predicted"/>
<feature type="domain" description="Semialdehyde dehydrogenase NAD-binding" evidence="5">
    <location>
        <begin position="10"/>
        <end position="145"/>
    </location>
</feature>
<accession>A0AAU7XEU5</accession>
<dbReference type="GO" id="GO:0051287">
    <property type="term" value="F:NAD binding"/>
    <property type="evidence" value="ECO:0007669"/>
    <property type="project" value="InterPro"/>
</dbReference>
<keyword evidence="4 6" id="KW-0560">Oxidoreductase</keyword>
<name>A0AAU7XEU5_9HYPH</name>
<dbReference type="SUPFAM" id="SSF55347">
    <property type="entry name" value="Glyceraldehyde-3-phosphate dehydrogenase-like, C-terminal domain"/>
    <property type="match status" value="1"/>
</dbReference>
<dbReference type="EC" id="1.2.1.38" evidence="6"/>
<dbReference type="EMBL" id="CP158568">
    <property type="protein sequence ID" value="XBY46328.1"/>
    <property type="molecule type" value="Genomic_DNA"/>
</dbReference>
<dbReference type="AlphaFoldDB" id="A0AAU7XEU5"/>
<evidence type="ECO:0000256" key="2">
    <source>
        <dbReference type="ARBA" id="ARBA00022605"/>
    </source>
</evidence>
<evidence type="ECO:0000256" key="4">
    <source>
        <dbReference type="ARBA" id="ARBA00023002"/>
    </source>
</evidence>
<dbReference type="GO" id="GO:0006526">
    <property type="term" value="P:L-arginine biosynthetic process"/>
    <property type="evidence" value="ECO:0007669"/>
    <property type="project" value="UniProtKB-KW"/>
</dbReference>
<organism evidence="6">
    <name type="scientific">Methyloraptor flagellatus</name>
    <dbReference type="NCBI Taxonomy" id="3162530"/>
    <lineage>
        <taxon>Bacteria</taxon>
        <taxon>Pseudomonadati</taxon>
        <taxon>Pseudomonadota</taxon>
        <taxon>Alphaproteobacteria</taxon>
        <taxon>Hyphomicrobiales</taxon>
        <taxon>Ancalomicrobiaceae</taxon>
        <taxon>Methyloraptor</taxon>
    </lineage>
</organism>
<keyword evidence="1" id="KW-0055">Arginine biosynthesis</keyword>
<evidence type="ECO:0000256" key="3">
    <source>
        <dbReference type="ARBA" id="ARBA00022857"/>
    </source>
</evidence>
<reference evidence="6" key="1">
    <citation type="submission" date="2024-06" db="EMBL/GenBank/DDBJ databases">
        <title>Methylostella associata gen. nov., sp. nov., a novel Ancalomicrobiaceae-affiliated facultatively methylotrophic bacteria that feed on methanotrophs of the genus Methylococcus.</title>
        <authorList>
            <person name="Saltykova V."/>
            <person name="Danilova O.V."/>
            <person name="Oshkin I.Y."/>
            <person name="Belova S.E."/>
            <person name="Pimenov N.V."/>
            <person name="Dedysh S.N."/>
        </authorList>
    </citation>
    <scope>NUCLEOTIDE SEQUENCE</scope>
    <source>
        <strain evidence="6">S20</strain>
    </source>
</reference>
<dbReference type="GO" id="GO:0003942">
    <property type="term" value="F:N-acetyl-gamma-glutamyl-phosphate reductase activity"/>
    <property type="evidence" value="ECO:0007669"/>
    <property type="project" value="UniProtKB-EC"/>
</dbReference>
<dbReference type="SMART" id="SM00859">
    <property type="entry name" value="Semialdhyde_dh"/>
    <property type="match status" value="1"/>
</dbReference>
<dbReference type="Gene3D" id="3.30.360.10">
    <property type="entry name" value="Dihydrodipicolinate Reductase, domain 2"/>
    <property type="match status" value="1"/>
</dbReference>
<dbReference type="InterPro" id="IPR058924">
    <property type="entry name" value="AGPR_dimerisation_dom"/>
</dbReference>
<dbReference type="InterPro" id="IPR050085">
    <property type="entry name" value="AGPR"/>
</dbReference>
<evidence type="ECO:0000313" key="6">
    <source>
        <dbReference type="EMBL" id="XBY46328.1"/>
    </source>
</evidence>
<sequence>MSVLSLEGADVAVLGATSRVGAEIVRLLAEHPRFNIRALIVPEHAAGSMSGVYPHLAGVSLPRPIPPEAQDWSQVDLVFGALADGSETAILAGLPDTVRIVDTAASLCATGAGQRRGREVARAPEPAPNAVCGLTEFFRSEIPAARMVGNPGALATAVELALVPLIEALAIDPGEITIDIKAAAGALSRPGPSGATAGAVEDVGFAGTDHDAAEIELALSRAAGRSVVPSLAIHRVPTGRGVLATLYVKFVRGHMVEDLHHILTGRFLTERFVDVLPFGRAPDFGHVRGANRALIGVLRDRRPGRAILAVALDDLMKGSAGQAVQNANLMMGFDEGLGLTRIGHFP</sequence>
<dbReference type="PANTHER" id="PTHR32338:SF10">
    <property type="entry name" value="N-ACETYL-GAMMA-GLUTAMYL-PHOSPHATE REDUCTASE, CHLOROPLASTIC-RELATED"/>
    <property type="match status" value="1"/>
</dbReference>
<dbReference type="Pfam" id="PF22698">
    <property type="entry name" value="Semialdhyde_dhC_1"/>
    <property type="match status" value="1"/>
</dbReference>
<evidence type="ECO:0000259" key="5">
    <source>
        <dbReference type="SMART" id="SM00859"/>
    </source>
</evidence>
<gene>
    <name evidence="6" type="primary">argC</name>
    <name evidence="6" type="ORF">ABS361_08965</name>
</gene>
<dbReference type="RefSeq" id="WP_407051423.1">
    <property type="nucleotide sequence ID" value="NZ_CP158568.1"/>
</dbReference>
<dbReference type="SUPFAM" id="SSF51735">
    <property type="entry name" value="NAD(P)-binding Rossmann-fold domains"/>
    <property type="match status" value="1"/>
</dbReference>